<organism evidence="1 2">
    <name type="scientific">Nocardioides panaciterrulae</name>
    <dbReference type="NCBI Taxonomy" id="661492"/>
    <lineage>
        <taxon>Bacteria</taxon>
        <taxon>Bacillati</taxon>
        <taxon>Actinomycetota</taxon>
        <taxon>Actinomycetes</taxon>
        <taxon>Propionibacteriales</taxon>
        <taxon>Nocardioidaceae</taxon>
        <taxon>Nocardioides</taxon>
    </lineage>
</organism>
<reference evidence="1 2" key="1">
    <citation type="submission" date="2020-07" db="EMBL/GenBank/DDBJ databases">
        <title>Sequencing the genomes of 1000 actinobacteria strains.</title>
        <authorList>
            <person name="Klenk H.-P."/>
        </authorList>
    </citation>
    <scope>NUCLEOTIDE SEQUENCE [LARGE SCALE GENOMIC DNA]</scope>
    <source>
        <strain evidence="1 2">DSM 21350</strain>
    </source>
</reference>
<accession>A0A7Y9E9X7</accession>
<proteinExistence type="predicted"/>
<name>A0A7Y9E9X7_9ACTN</name>
<dbReference type="InterPro" id="IPR023393">
    <property type="entry name" value="START-like_dom_sf"/>
</dbReference>
<dbReference type="RefSeq" id="WP_179665365.1">
    <property type="nucleotide sequence ID" value="NZ_JACCBG010000001.1"/>
</dbReference>
<evidence type="ECO:0000313" key="1">
    <source>
        <dbReference type="EMBL" id="NYD43901.1"/>
    </source>
</evidence>
<protein>
    <submittedName>
        <fullName evidence="1">Carbon monoxide dehydrogenase subunit G</fullName>
    </submittedName>
</protein>
<evidence type="ECO:0000313" key="2">
    <source>
        <dbReference type="Proteomes" id="UP000535511"/>
    </source>
</evidence>
<dbReference type="SUPFAM" id="SSF55961">
    <property type="entry name" value="Bet v1-like"/>
    <property type="match status" value="1"/>
</dbReference>
<keyword evidence="2" id="KW-1185">Reference proteome</keyword>
<dbReference type="Proteomes" id="UP000535511">
    <property type="component" value="Unassembled WGS sequence"/>
</dbReference>
<sequence length="156" mass="17284">MTRFSARTEARAVVGADRAEIWDALTDPGLVARLTPFVTRISERGRHWFWEMSGLQVLGVGLTPAFTEQMAFTDKERIEFSHDPPAGEKERAGAYGWYDLADHEDGTTLSTRLEIAVDLPLPRASAPAVHAAMRGVMGQMGDRFSRNLCRHLGLEG</sequence>
<dbReference type="AlphaFoldDB" id="A0A7Y9E9X7"/>
<dbReference type="Gene3D" id="3.30.530.20">
    <property type="match status" value="1"/>
</dbReference>
<gene>
    <name evidence="1" type="ORF">BJZ21_003984</name>
</gene>
<dbReference type="EMBL" id="JACCBG010000001">
    <property type="protein sequence ID" value="NYD43901.1"/>
    <property type="molecule type" value="Genomic_DNA"/>
</dbReference>
<comment type="caution">
    <text evidence="1">The sequence shown here is derived from an EMBL/GenBank/DDBJ whole genome shotgun (WGS) entry which is preliminary data.</text>
</comment>